<protein>
    <submittedName>
        <fullName evidence="1">Uncharacterized protein</fullName>
    </submittedName>
</protein>
<reference evidence="1 2" key="1">
    <citation type="submission" date="2016-11" db="EMBL/GenBank/DDBJ databases">
        <title>Whole Genome Sequencing of Mucilaginibacter polytrichastri RG4-7(T) isolated from the moss sample.</title>
        <authorList>
            <person name="Li Y."/>
        </authorList>
    </citation>
    <scope>NUCLEOTIDE SEQUENCE [LARGE SCALE GENOMIC DNA]</scope>
    <source>
        <strain evidence="1 2">RG4-7</strain>
    </source>
</reference>
<evidence type="ECO:0000313" key="1">
    <source>
        <dbReference type="EMBL" id="OKS88065.1"/>
    </source>
</evidence>
<dbReference type="AlphaFoldDB" id="A0A1Q6A218"/>
<evidence type="ECO:0000313" key="2">
    <source>
        <dbReference type="Proteomes" id="UP000186720"/>
    </source>
</evidence>
<dbReference type="Proteomes" id="UP000186720">
    <property type="component" value="Unassembled WGS sequence"/>
</dbReference>
<comment type="caution">
    <text evidence="1">The sequence shown here is derived from an EMBL/GenBank/DDBJ whole genome shotgun (WGS) entry which is preliminary data.</text>
</comment>
<sequence>MSEFWGHKVLGKTHEKSHKESPKKTALFIIGIVLLADCKGTGCKP</sequence>
<gene>
    <name evidence="1" type="ORF">RG47T_3529</name>
</gene>
<accession>A0A1Q6A218</accession>
<organism evidence="1 2">
    <name type="scientific">Mucilaginibacter polytrichastri</name>
    <dbReference type="NCBI Taxonomy" id="1302689"/>
    <lineage>
        <taxon>Bacteria</taxon>
        <taxon>Pseudomonadati</taxon>
        <taxon>Bacteroidota</taxon>
        <taxon>Sphingobacteriia</taxon>
        <taxon>Sphingobacteriales</taxon>
        <taxon>Sphingobacteriaceae</taxon>
        <taxon>Mucilaginibacter</taxon>
    </lineage>
</organism>
<name>A0A1Q6A218_9SPHI</name>
<proteinExistence type="predicted"/>
<dbReference type="EMBL" id="MPPL01000001">
    <property type="protein sequence ID" value="OKS88065.1"/>
    <property type="molecule type" value="Genomic_DNA"/>
</dbReference>
<dbReference type="STRING" id="1302689.RG47T_3529"/>
<keyword evidence="2" id="KW-1185">Reference proteome</keyword>